<dbReference type="PANTHER" id="PTHR30363:SF4">
    <property type="entry name" value="GLYCEROL-3-PHOSPHATE REGULON REPRESSOR"/>
    <property type="match status" value="1"/>
</dbReference>
<dbReference type="Gene3D" id="1.10.10.10">
    <property type="entry name" value="Winged helix-like DNA-binding domain superfamily/Winged helix DNA-binding domain"/>
    <property type="match status" value="1"/>
</dbReference>
<dbReference type="Proteomes" id="UP000319255">
    <property type="component" value="Unassembled WGS sequence"/>
</dbReference>
<gene>
    <name evidence="6" type="ORF">FJM51_11910</name>
</gene>
<evidence type="ECO:0000256" key="4">
    <source>
        <dbReference type="ARBA" id="ARBA00023163"/>
    </source>
</evidence>
<dbReference type="InterPro" id="IPR050313">
    <property type="entry name" value="Carb_Metab_HTH_regulators"/>
</dbReference>
<evidence type="ECO:0000313" key="6">
    <source>
        <dbReference type="EMBL" id="TPE50492.1"/>
    </source>
</evidence>
<dbReference type="PROSITE" id="PS51000">
    <property type="entry name" value="HTH_DEOR_2"/>
    <property type="match status" value="1"/>
</dbReference>
<reference evidence="6 7" key="1">
    <citation type="submission" date="2019-06" db="EMBL/GenBank/DDBJ databases">
        <title>A novel bacterium of genus Amaricoccus, isolated from marine sediment.</title>
        <authorList>
            <person name="Huang H."/>
            <person name="Mo K."/>
            <person name="Hu Y."/>
        </authorList>
    </citation>
    <scope>NUCLEOTIDE SEQUENCE [LARGE SCALE GENOMIC DNA]</scope>
    <source>
        <strain evidence="6 7">HB172011</strain>
    </source>
</reference>
<keyword evidence="1" id="KW-0678">Repressor</keyword>
<dbReference type="GO" id="GO:0003677">
    <property type="term" value="F:DNA binding"/>
    <property type="evidence" value="ECO:0007669"/>
    <property type="project" value="UniProtKB-KW"/>
</dbReference>
<dbReference type="GO" id="GO:0003700">
    <property type="term" value="F:DNA-binding transcription factor activity"/>
    <property type="evidence" value="ECO:0007669"/>
    <property type="project" value="InterPro"/>
</dbReference>
<dbReference type="PRINTS" id="PR00037">
    <property type="entry name" value="HTHLACR"/>
</dbReference>
<dbReference type="SUPFAM" id="SSF46785">
    <property type="entry name" value="Winged helix' DNA-binding domain"/>
    <property type="match status" value="1"/>
</dbReference>
<dbReference type="InterPro" id="IPR036390">
    <property type="entry name" value="WH_DNA-bd_sf"/>
</dbReference>
<name>A0A501WNR6_9RHOB</name>
<evidence type="ECO:0000256" key="2">
    <source>
        <dbReference type="ARBA" id="ARBA00023015"/>
    </source>
</evidence>
<keyword evidence="2" id="KW-0805">Transcription regulation</keyword>
<dbReference type="PANTHER" id="PTHR30363">
    <property type="entry name" value="HTH-TYPE TRANSCRIPTIONAL REGULATOR SRLR-RELATED"/>
    <property type="match status" value="1"/>
</dbReference>
<comment type="caution">
    <text evidence="6">The sequence shown here is derived from an EMBL/GenBank/DDBJ whole genome shotgun (WGS) entry which is preliminary data.</text>
</comment>
<protein>
    <submittedName>
        <fullName evidence="6">DeoR/GlpR transcriptional regulator</fullName>
    </submittedName>
</protein>
<feature type="domain" description="HTH deoR-type" evidence="5">
    <location>
        <begin position="27"/>
        <end position="82"/>
    </location>
</feature>
<dbReference type="OrthoDB" id="9797223at2"/>
<dbReference type="PROSITE" id="PS00894">
    <property type="entry name" value="HTH_DEOR_1"/>
    <property type="match status" value="1"/>
</dbReference>
<dbReference type="InterPro" id="IPR036388">
    <property type="entry name" value="WH-like_DNA-bd_sf"/>
</dbReference>
<dbReference type="InterPro" id="IPR037171">
    <property type="entry name" value="NagB/RpiA_transferase-like"/>
</dbReference>
<dbReference type="SMART" id="SM01134">
    <property type="entry name" value="DeoRC"/>
    <property type="match status" value="1"/>
</dbReference>
<organism evidence="6 7">
    <name type="scientific">Amaricoccus solimangrovi</name>
    <dbReference type="NCBI Taxonomy" id="2589815"/>
    <lineage>
        <taxon>Bacteria</taxon>
        <taxon>Pseudomonadati</taxon>
        <taxon>Pseudomonadota</taxon>
        <taxon>Alphaproteobacteria</taxon>
        <taxon>Rhodobacterales</taxon>
        <taxon>Paracoccaceae</taxon>
        <taxon>Amaricoccus</taxon>
    </lineage>
</organism>
<dbReference type="InterPro" id="IPR001034">
    <property type="entry name" value="DeoR_HTH"/>
</dbReference>
<dbReference type="InterPro" id="IPR018356">
    <property type="entry name" value="Tscrpt_reg_HTH_DeoR_CS"/>
</dbReference>
<keyword evidence="4" id="KW-0804">Transcription</keyword>
<dbReference type="InterPro" id="IPR014036">
    <property type="entry name" value="DeoR-like_C"/>
</dbReference>
<evidence type="ECO:0000313" key="7">
    <source>
        <dbReference type="Proteomes" id="UP000319255"/>
    </source>
</evidence>
<keyword evidence="7" id="KW-1185">Reference proteome</keyword>
<dbReference type="SUPFAM" id="SSF100950">
    <property type="entry name" value="NagB/RpiA/CoA transferase-like"/>
    <property type="match status" value="1"/>
</dbReference>
<evidence type="ECO:0000256" key="3">
    <source>
        <dbReference type="ARBA" id="ARBA00023125"/>
    </source>
</evidence>
<evidence type="ECO:0000256" key="1">
    <source>
        <dbReference type="ARBA" id="ARBA00022491"/>
    </source>
</evidence>
<dbReference type="Pfam" id="PF00455">
    <property type="entry name" value="DeoRC"/>
    <property type="match status" value="1"/>
</dbReference>
<evidence type="ECO:0000259" key="5">
    <source>
        <dbReference type="PROSITE" id="PS51000"/>
    </source>
</evidence>
<accession>A0A501WNR6</accession>
<keyword evidence="3" id="KW-0238">DNA-binding</keyword>
<dbReference type="SMART" id="SM00420">
    <property type="entry name" value="HTH_DEOR"/>
    <property type="match status" value="1"/>
</dbReference>
<sequence>MQDYAHSRLILPIQRPSRRISMSSLLTSERLDAIEARLQSEGRVVAAELARDFDTSEDTIRRDLRALAAAGRCRRVYGGALPATPSRGPVSSRARLSAPAKDALGAALARLVLPGMTVFLDAGTTNLAAARALAATPDLGGATLVTHAPAIAAALVEARGASLVTIGGRVDPVIGAAIGARAFEEVSAIRPDLLLLGTCGLDPEGALSAHSIEDAVLKRRLAANSGAIATACDRGKIDTAGPFTVIDAATCDTLVVEAGLPPAIRARLAELGPEIIEVETGA</sequence>
<dbReference type="AlphaFoldDB" id="A0A501WNR6"/>
<dbReference type="EMBL" id="VFRP01000010">
    <property type="protein sequence ID" value="TPE50492.1"/>
    <property type="molecule type" value="Genomic_DNA"/>
</dbReference>
<dbReference type="Pfam" id="PF08220">
    <property type="entry name" value="HTH_DeoR"/>
    <property type="match status" value="1"/>
</dbReference>
<proteinExistence type="predicted"/>